<dbReference type="EMBL" id="DPRK01000037">
    <property type="protein sequence ID" value="HCY80553.1"/>
    <property type="molecule type" value="Genomic_DNA"/>
</dbReference>
<organism evidence="1 2">
    <name type="scientific">Xanthomarina gelatinilytica</name>
    <dbReference type="NCBI Taxonomy" id="1137281"/>
    <lineage>
        <taxon>Bacteria</taxon>
        <taxon>Pseudomonadati</taxon>
        <taxon>Bacteroidota</taxon>
        <taxon>Flavobacteriia</taxon>
        <taxon>Flavobacteriales</taxon>
        <taxon>Flavobacteriaceae</taxon>
        <taxon>Xanthomarina</taxon>
    </lineage>
</organism>
<name>A0A3D6BN18_9FLAO</name>
<dbReference type="Proteomes" id="UP000263268">
    <property type="component" value="Unassembled WGS sequence"/>
</dbReference>
<feature type="non-terminal residue" evidence="1">
    <location>
        <position position="116"/>
    </location>
</feature>
<dbReference type="Gene3D" id="3.40.50.300">
    <property type="entry name" value="P-loop containing nucleotide triphosphate hydrolases"/>
    <property type="match status" value="1"/>
</dbReference>
<protein>
    <submittedName>
        <fullName evidence="1">Terminase B</fullName>
    </submittedName>
</protein>
<sequence length="116" mass="13489">MDKATETLLKLRNDPVLFVEKVLKATPQKWQKEALLGIQKNDKVAIRSGHGVGKTAFQSWLILWWMLTHYPCKIAITGNTQHQLQDVLWTELDKWYRQLPEGFKSQLDIKSDKISL</sequence>
<reference evidence="1 2" key="1">
    <citation type="journal article" date="2018" name="Nat. Biotechnol.">
        <title>A standardized bacterial taxonomy based on genome phylogeny substantially revises the tree of life.</title>
        <authorList>
            <person name="Parks D.H."/>
            <person name="Chuvochina M."/>
            <person name="Waite D.W."/>
            <person name="Rinke C."/>
            <person name="Skarshewski A."/>
            <person name="Chaumeil P.A."/>
            <person name="Hugenholtz P."/>
        </authorList>
    </citation>
    <scope>NUCLEOTIDE SEQUENCE [LARGE SCALE GENOMIC DNA]</scope>
    <source>
        <strain evidence="1">UBA10227</strain>
    </source>
</reference>
<proteinExistence type="predicted"/>
<evidence type="ECO:0000313" key="1">
    <source>
        <dbReference type="EMBL" id="HCY80553.1"/>
    </source>
</evidence>
<accession>A0A3D6BN18</accession>
<dbReference type="InterPro" id="IPR027417">
    <property type="entry name" value="P-loop_NTPase"/>
</dbReference>
<evidence type="ECO:0000313" key="2">
    <source>
        <dbReference type="Proteomes" id="UP000263268"/>
    </source>
</evidence>
<gene>
    <name evidence="1" type="ORF">DHV22_02590</name>
</gene>
<comment type="caution">
    <text evidence="1">The sequence shown here is derived from an EMBL/GenBank/DDBJ whole genome shotgun (WGS) entry which is preliminary data.</text>
</comment>
<dbReference type="AlphaFoldDB" id="A0A3D6BN18"/>